<feature type="domain" description="Apea-like HEPN" evidence="1">
    <location>
        <begin position="321"/>
        <end position="454"/>
    </location>
</feature>
<dbReference type="Proteomes" id="UP000256884">
    <property type="component" value="Unassembled WGS sequence"/>
</dbReference>
<evidence type="ECO:0000259" key="2">
    <source>
        <dbReference type="Pfam" id="PF18862"/>
    </source>
</evidence>
<organism evidence="3 4">
    <name type="scientific">Tenacibaculum gallaicum</name>
    <dbReference type="NCBI Taxonomy" id="561505"/>
    <lineage>
        <taxon>Bacteria</taxon>
        <taxon>Pseudomonadati</taxon>
        <taxon>Bacteroidota</taxon>
        <taxon>Flavobacteriia</taxon>
        <taxon>Flavobacteriales</taxon>
        <taxon>Flavobacteriaceae</taxon>
        <taxon>Tenacibaculum</taxon>
    </lineage>
</organism>
<dbReference type="Pfam" id="PF18862">
    <property type="entry name" value="ApeA_NTD1"/>
    <property type="match status" value="1"/>
</dbReference>
<sequence length="475" mass="56541">MNKEYKGDWYLPKSKEKIPGTLIVNSSIKKITLELFTNTYLTEEPIIYNKIETTNQRQFELILGDTQQKTTLHNCVFRSASSIGKHLHKITYEVEFVFLNIHLTKVSDLRIHKVEVKYPYLSTFFDGWESTKDFDDKIESNIKSKPISITEKLELILVDKYYKKTTKLGEGFEMKYSKSIIFQYSSGETFNEVIRNLYKFSKLLSFTTKENAYFNLNSIIIPLEQVESYNKYCLINEGLCQTSIINFSHHRHSDVNKTSLHQNFMLFSRWTFEEKELNHLIKMWFNNTQLTPIYDFYIDSNNWFKRKSIILSNVMFNNKFLNLIQGLESYYDIKDPDFIKDNDTFTKNRQKLTNEITDNELKNWALKNIKFPKTPSLTDKLEYFITKFNEIIKQIKGIDSFIQNYSIEATRYRHELSHGRIEMTYQGQEFHKIYSFSKVLLCFCILESLNITNDRIKRICSSNFHLNREFEQITL</sequence>
<dbReference type="OrthoDB" id="1351641at2"/>
<evidence type="ECO:0000259" key="1">
    <source>
        <dbReference type="Pfam" id="PF18739"/>
    </source>
</evidence>
<feature type="domain" description="ApeA N-terminal" evidence="2">
    <location>
        <begin position="4"/>
        <end position="267"/>
    </location>
</feature>
<dbReference type="RefSeq" id="WP_115899383.1">
    <property type="nucleotide sequence ID" value="NZ_QUNS01000001.1"/>
</dbReference>
<evidence type="ECO:0000313" key="4">
    <source>
        <dbReference type="Proteomes" id="UP000256884"/>
    </source>
</evidence>
<dbReference type="EMBL" id="QUNS01000001">
    <property type="protein sequence ID" value="REH56035.1"/>
    <property type="molecule type" value="Genomic_DNA"/>
</dbReference>
<comment type="caution">
    <text evidence="3">The sequence shown here is derived from an EMBL/GenBank/DDBJ whole genome shotgun (WGS) entry which is preliminary data.</text>
</comment>
<dbReference type="Pfam" id="PF18739">
    <property type="entry name" value="HEPN_Apea"/>
    <property type="match status" value="1"/>
</dbReference>
<proteinExistence type="predicted"/>
<reference evidence="3 4" key="1">
    <citation type="submission" date="2018-08" db="EMBL/GenBank/DDBJ databases">
        <title>Genomic Encyclopedia of Type Strains, Phase IV (KMG-IV): sequencing the most valuable type-strain genomes for metagenomic binning, comparative biology and taxonomic classification.</title>
        <authorList>
            <person name="Goeker M."/>
        </authorList>
    </citation>
    <scope>NUCLEOTIDE SEQUENCE [LARGE SCALE GENOMIC DNA]</scope>
    <source>
        <strain evidence="3 4">DSM 18841</strain>
    </source>
</reference>
<dbReference type="InterPro" id="IPR041229">
    <property type="entry name" value="HEPN_Apea"/>
</dbReference>
<name>A0A3E0IBC3_9FLAO</name>
<dbReference type="InterPro" id="IPR041223">
    <property type="entry name" value="ApeA_NTD"/>
</dbReference>
<protein>
    <submittedName>
        <fullName evidence="3">Uncharacterized protein</fullName>
    </submittedName>
</protein>
<gene>
    <name evidence="3" type="ORF">C7448_10163</name>
</gene>
<accession>A0A3E0IBC3</accession>
<evidence type="ECO:0000313" key="3">
    <source>
        <dbReference type="EMBL" id="REH56035.1"/>
    </source>
</evidence>
<keyword evidence="4" id="KW-1185">Reference proteome</keyword>
<dbReference type="AlphaFoldDB" id="A0A3E0IBC3"/>